<dbReference type="InterPro" id="IPR009081">
    <property type="entry name" value="PP-bd_ACP"/>
</dbReference>
<dbReference type="InterPro" id="IPR057326">
    <property type="entry name" value="KR_dom"/>
</dbReference>
<dbReference type="Gene3D" id="3.40.50.720">
    <property type="entry name" value="NAD(P)-binding Rossmann-like Domain"/>
    <property type="match status" value="3"/>
</dbReference>
<evidence type="ECO:0000313" key="5">
    <source>
        <dbReference type="EMBL" id="CCM06132.1"/>
    </source>
</evidence>
<evidence type="ECO:0000256" key="3">
    <source>
        <dbReference type="SAM" id="Phobius"/>
    </source>
</evidence>
<keyword evidence="3" id="KW-0812">Transmembrane</keyword>
<gene>
    <name evidence="5" type="ORF">FIBRA_08382</name>
</gene>
<keyword evidence="2" id="KW-0597">Phosphoprotein</keyword>
<feature type="domain" description="Ketoreductase" evidence="4">
    <location>
        <begin position="254"/>
        <end position="421"/>
    </location>
</feature>
<dbReference type="PANTHER" id="PTHR43775:SF37">
    <property type="entry name" value="SI:DKEY-61P9.11"/>
    <property type="match status" value="1"/>
</dbReference>
<dbReference type="GO" id="GO:0044550">
    <property type="term" value="P:secondary metabolite biosynthetic process"/>
    <property type="evidence" value="ECO:0007669"/>
    <property type="project" value="TreeGrafter"/>
</dbReference>
<reference evidence="5 6" key="1">
    <citation type="journal article" date="2012" name="Appl. Environ. Microbiol.">
        <title>Short-read sequencing for genomic analysis of the brown rot fungus Fibroporia radiculosa.</title>
        <authorList>
            <person name="Tang J.D."/>
            <person name="Perkins A.D."/>
            <person name="Sonstegard T.S."/>
            <person name="Schroeder S.G."/>
            <person name="Burgess S.C."/>
            <person name="Diehl S.V."/>
        </authorList>
    </citation>
    <scope>NUCLEOTIDE SEQUENCE [LARGE SCALE GENOMIC DNA]</scope>
    <source>
        <strain evidence="5 6">TFFH 294</strain>
    </source>
</reference>
<name>J4I2M7_9APHY</name>
<dbReference type="InterPro" id="IPR013968">
    <property type="entry name" value="PKS_KR"/>
</dbReference>
<keyword evidence="6" id="KW-1185">Reference proteome</keyword>
<keyword evidence="1" id="KW-0596">Phosphopantetheine</keyword>
<keyword evidence="3" id="KW-1133">Transmembrane helix</keyword>
<protein>
    <recommendedName>
        <fullName evidence="4">Ketoreductase domain-containing protein</fullName>
    </recommendedName>
</protein>
<dbReference type="OrthoDB" id="329835at2759"/>
<evidence type="ECO:0000313" key="6">
    <source>
        <dbReference type="Proteomes" id="UP000006352"/>
    </source>
</evidence>
<evidence type="ECO:0000256" key="1">
    <source>
        <dbReference type="ARBA" id="ARBA00022450"/>
    </source>
</evidence>
<dbReference type="InterPro" id="IPR036736">
    <property type="entry name" value="ACP-like_sf"/>
</dbReference>
<dbReference type="Gene3D" id="1.10.1200.10">
    <property type="entry name" value="ACP-like"/>
    <property type="match status" value="1"/>
</dbReference>
<dbReference type="STRING" id="599839.J4I2M7"/>
<dbReference type="EMBL" id="HE797226">
    <property type="protein sequence ID" value="CCM06132.1"/>
    <property type="molecule type" value="Genomic_DNA"/>
</dbReference>
<dbReference type="InterPro" id="IPR050091">
    <property type="entry name" value="PKS_NRPS_Biosynth_Enz"/>
</dbReference>
<dbReference type="GO" id="GO:0006633">
    <property type="term" value="P:fatty acid biosynthetic process"/>
    <property type="evidence" value="ECO:0007669"/>
    <property type="project" value="TreeGrafter"/>
</dbReference>
<evidence type="ECO:0000259" key="4">
    <source>
        <dbReference type="SMART" id="SM00822"/>
    </source>
</evidence>
<dbReference type="GeneID" id="24101043"/>
<proteinExistence type="predicted"/>
<dbReference type="SUPFAM" id="SSF47336">
    <property type="entry name" value="ACP-like"/>
    <property type="match status" value="1"/>
</dbReference>
<dbReference type="RefSeq" id="XP_012185415.1">
    <property type="nucleotide sequence ID" value="XM_012330025.1"/>
</dbReference>
<dbReference type="SUPFAM" id="SSF51735">
    <property type="entry name" value="NAD(P)-binding Rossmann-fold domains"/>
    <property type="match status" value="2"/>
</dbReference>
<dbReference type="AlphaFoldDB" id="J4I2M7"/>
<dbReference type="SMART" id="SM00822">
    <property type="entry name" value="PKS_KR"/>
    <property type="match status" value="1"/>
</dbReference>
<dbReference type="Pfam" id="PF08659">
    <property type="entry name" value="KR"/>
    <property type="match status" value="1"/>
</dbReference>
<dbReference type="InParanoid" id="J4I2M7"/>
<feature type="transmembrane region" description="Helical" evidence="3">
    <location>
        <begin position="77"/>
        <end position="99"/>
    </location>
</feature>
<dbReference type="Proteomes" id="UP000006352">
    <property type="component" value="Unassembled WGS sequence"/>
</dbReference>
<dbReference type="HOGENOM" id="CLU_313751_0_0_1"/>
<organism evidence="5 6">
    <name type="scientific">Fibroporia radiculosa</name>
    <dbReference type="NCBI Taxonomy" id="599839"/>
    <lineage>
        <taxon>Eukaryota</taxon>
        <taxon>Fungi</taxon>
        <taxon>Dikarya</taxon>
        <taxon>Basidiomycota</taxon>
        <taxon>Agaricomycotina</taxon>
        <taxon>Agaricomycetes</taxon>
        <taxon>Polyporales</taxon>
        <taxon>Fibroporiaceae</taxon>
        <taxon>Fibroporia</taxon>
    </lineage>
</organism>
<dbReference type="Pfam" id="PF00550">
    <property type="entry name" value="PP-binding"/>
    <property type="match status" value="1"/>
</dbReference>
<sequence>MPKSINGVPPGCVLVDVLSVTSAGKVVGVVGFVVEDSPEVLQHNYFLVGLAEHVHGQRATLDADGVSSVSSRLTQRFTFLSALLPGFVVAVLASGISAFRQLKRLRSTSMLLAHSDTHIGLGVKKLYLLKGIEFTEVTRGTSLRDLAALGRERFDLIITGHEDKGSLQIIQTLLHPTRGKLFAWNDDSIGLAGILRRDPLAIRDALELVISFLEESSDSLYAEIVDETSSIPHFTVSETNEHSLQRNAVFCADKSYIILGGRGARHIIVTSRRGEDGLFTNGDVLARRIFEHLRSIQDLELRVCAVDATSTVEMRDLMHSLPAPLGGCMILTAVLSDRAFQNLTREDYSRVFAAKLGVLSVLQEVVDIPSIDFLVAFSSVSGLFGAGGQTNYGAANTALEEAISLIPNAFSFVCPGILDSSMLLVGQSNVQASLFSHFLEWSISAEEMILWLEDAIFRFQNGQKFHHYVPDLDWESVDKTLGMPPMGRHLVPVQVAQDVSARDDVDQLADTVRDVLNVSASDLSPDAPLTTYGIDSLSAARLAASGGDSALSAAEELFKATSKEDEMRELLEKYLVRLHETPRVQEVAPDAHVVLLTGSTGGLGCHLLVELLDRNDVKQVYALNRRAHDPGSTLLRRQMDALLNQGLLTDILESPKLTLLEGDLEADDLGLDDLTMTNLSSSIAHIIHNDPVVIPTPELPILNAKIATQTGCLESKWIAERLVQLAAETTRLKVNVIRVGLLTGSASGSWDIQHWFPALVQSATYVGCLPDGNENISWLTTPLAATAIVDVYNIANGTLHIVHPRPVKWVTIMEPLTLKFDVPVVPYHEWFARLENLAITTPANKSSGNREREAEERAALRLLDFFRKGSQNAGSYSHHMESKGLLPSVESQRGQHASSVLMDSNTPQLSCSDVDKWMSTWKKVGFLPTGMQT</sequence>
<keyword evidence="3" id="KW-0472">Membrane</keyword>
<dbReference type="GO" id="GO:0004312">
    <property type="term" value="F:fatty acid synthase activity"/>
    <property type="evidence" value="ECO:0007669"/>
    <property type="project" value="TreeGrafter"/>
</dbReference>
<evidence type="ECO:0000256" key="2">
    <source>
        <dbReference type="ARBA" id="ARBA00022553"/>
    </source>
</evidence>
<dbReference type="PANTHER" id="PTHR43775">
    <property type="entry name" value="FATTY ACID SYNTHASE"/>
    <property type="match status" value="1"/>
</dbReference>
<dbReference type="InterPro" id="IPR013120">
    <property type="entry name" value="FAR_NAD-bd"/>
</dbReference>
<dbReference type="InterPro" id="IPR036291">
    <property type="entry name" value="NAD(P)-bd_dom_sf"/>
</dbReference>
<dbReference type="Pfam" id="PF07993">
    <property type="entry name" value="NAD_binding_4"/>
    <property type="match status" value="2"/>
</dbReference>
<accession>J4I2M7</accession>